<gene>
    <name evidence="2" type="ORF">BO70DRAFT_105188</name>
</gene>
<protein>
    <submittedName>
        <fullName evidence="2">Uncharacterized protein</fullName>
    </submittedName>
</protein>
<comment type="caution">
    <text evidence="2">The sequence shown here is derived from an EMBL/GenBank/DDBJ whole genome shotgun (WGS) entry which is preliminary data.</text>
</comment>
<dbReference type="Proteomes" id="UP000247233">
    <property type="component" value="Unassembled WGS sequence"/>
</dbReference>
<feature type="region of interest" description="Disordered" evidence="1">
    <location>
        <begin position="1"/>
        <end position="146"/>
    </location>
</feature>
<feature type="compositionally biased region" description="Polar residues" evidence="1">
    <location>
        <begin position="10"/>
        <end position="30"/>
    </location>
</feature>
<feature type="compositionally biased region" description="Polar residues" evidence="1">
    <location>
        <begin position="46"/>
        <end position="80"/>
    </location>
</feature>
<organism evidence="2 3">
    <name type="scientific">Aspergillus heteromorphus CBS 117.55</name>
    <dbReference type="NCBI Taxonomy" id="1448321"/>
    <lineage>
        <taxon>Eukaryota</taxon>
        <taxon>Fungi</taxon>
        <taxon>Dikarya</taxon>
        <taxon>Ascomycota</taxon>
        <taxon>Pezizomycotina</taxon>
        <taxon>Eurotiomycetes</taxon>
        <taxon>Eurotiomycetidae</taxon>
        <taxon>Eurotiales</taxon>
        <taxon>Aspergillaceae</taxon>
        <taxon>Aspergillus</taxon>
        <taxon>Aspergillus subgen. Circumdati</taxon>
    </lineage>
</organism>
<feature type="compositionally biased region" description="Basic and acidic residues" evidence="1">
    <location>
        <begin position="137"/>
        <end position="146"/>
    </location>
</feature>
<dbReference type="RefSeq" id="XP_025397007.1">
    <property type="nucleotide sequence ID" value="XM_025537826.1"/>
</dbReference>
<dbReference type="GeneID" id="37060063"/>
<proteinExistence type="predicted"/>
<dbReference type="AlphaFoldDB" id="A0A317VR26"/>
<evidence type="ECO:0000313" key="3">
    <source>
        <dbReference type="Proteomes" id="UP000247233"/>
    </source>
</evidence>
<dbReference type="VEuPathDB" id="FungiDB:BO70DRAFT_105188"/>
<feature type="compositionally biased region" description="Polar residues" evidence="1">
    <location>
        <begin position="119"/>
        <end position="135"/>
    </location>
</feature>
<keyword evidence="3" id="KW-1185">Reference proteome</keyword>
<sequence length="146" mass="15842">MKDLPMSAFPGQTASNLSPSATSQPATGSFSIILGYSDRQTDRQTNKQTISATPRPTSNRRLTSSQPVLHSTTPPSTSQRPADPISTSQPPPTQQLLPSPQTNDPRLPQTSPDDRIAVSRQTNSPLPSCKPTTFESRIPESQKEQF</sequence>
<name>A0A317VR26_9EURO</name>
<reference evidence="2 3" key="1">
    <citation type="submission" date="2016-12" db="EMBL/GenBank/DDBJ databases">
        <title>The genomes of Aspergillus section Nigri reveals drivers in fungal speciation.</title>
        <authorList>
            <consortium name="DOE Joint Genome Institute"/>
            <person name="Vesth T.C."/>
            <person name="Nybo J."/>
            <person name="Theobald S."/>
            <person name="Brandl J."/>
            <person name="Frisvad J.C."/>
            <person name="Nielsen K.F."/>
            <person name="Lyhne E.K."/>
            <person name="Kogle M.E."/>
            <person name="Kuo A."/>
            <person name="Riley R."/>
            <person name="Clum A."/>
            <person name="Nolan M."/>
            <person name="Lipzen A."/>
            <person name="Salamov A."/>
            <person name="Henrissat B."/>
            <person name="Wiebenga A."/>
            <person name="De Vries R.P."/>
            <person name="Grigoriev I.V."/>
            <person name="Mortensen U.H."/>
            <person name="Andersen M.R."/>
            <person name="Baker S.E."/>
        </authorList>
    </citation>
    <scope>NUCLEOTIDE SEQUENCE [LARGE SCALE GENOMIC DNA]</scope>
    <source>
        <strain evidence="2 3">CBS 117.55</strain>
    </source>
</reference>
<evidence type="ECO:0000256" key="1">
    <source>
        <dbReference type="SAM" id="MobiDB-lite"/>
    </source>
</evidence>
<dbReference type="EMBL" id="MSFL01000023">
    <property type="protein sequence ID" value="PWY74360.1"/>
    <property type="molecule type" value="Genomic_DNA"/>
</dbReference>
<accession>A0A317VR26</accession>
<evidence type="ECO:0000313" key="2">
    <source>
        <dbReference type="EMBL" id="PWY74360.1"/>
    </source>
</evidence>